<keyword evidence="4" id="KW-1185">Reference proteome</keyword>
<organism evidence="3 4">
    <name type="scientific">Tanacetum coccineum</name>
    <dbReference type="NCBI Taxonomy" id="301880"/>
    <lineage>
        <taxon>Eukaryota</taxon>
        <taxon>Viridiplantae</taxon>
        <taxon>Streptophyta</taxon>
        <taxon>Embryophyta</taxon>
        <taxon>Tracheophyta</taxon>
        <taxon>Spermatophyta</taxon>
        <taxon>Magnoliopsida</taxon>
        <taxon>eudicotyledons</taxon>
        <taxon>Gunneridae</taxon>
        <taxon>Pentapetalae</taxon>
        <taxon>asterids</taxon>
        <taxon>campanulids</taxon>
        <taxon>Asterales</taxon>
        <taxon>Asteraceae</taxon>
        <taxon>Asteroideae</taxon>
        <taxon>Anthemideae</taxon>
        <taxon>Anthemidinae</taxon>
        <taxon>Tanacetum</taxon>
    </lineage>
</organism>
<dbReference type="EMBL" id="BQNB010012151">
    <property type="protein sequence ID" value="GJS99863.1"/>
    <property type="molecule type" value="Genomic_DNA"/>
</dbReference>
<dbReference type="InterPro" id="IPR001584">
    <property type="entry name" value="Integrase_cat-core"/>
</dbReference>
<dbReference type="InterPro" id="IPR036397">
    <property type="entry name" value="RNaseH_sf"/>
</dbReference>
<dbReference type="Pfam" id="PF17921">
    <property type="entry name" value="Integrase_H2C2"/>
    <property type="match status" value="1"/>
</dbReference>
<dbReference type="InterPro" id="IPR052160">
    <property type="entry name" value="Gypsy_RT_Integrase-like"/>
</dbReference>
<dbReference type="InterPro" id="IPR021109">
    <property type="entry name" value="Peptidase_aspartic_dom_sf"/>
</dbReference>
<dbReference type="SUPFAM" id="SSF53098">
    <property type="entry name" value="Ribonuclease H-like"/>
    <property type="match status" value="1"/>
</dbReference>
<protein>
    <submittedName>
        <fullName evidence="3">Reverse transcriptase domain-containing protein</fullName>
    </submittedName>
</protein>
<dbReference type="Gene3D" id="1.10.340.70">
    <property type="match status" value="1"/>
</dbReference>
<keyword evidence="3" id="KW-0808">Transferase</keyword>
<evidence type="ECO:0000256" key="1">
    <source>
        <dbReference type="SAM" id="MobiDB-lite"/>
    </source>
</evidence>
<keyword evidence="3" id="KW-0548">Nucleotidyltransferase</keyword>
<dbReference type="PANTHER" id="PTHR47266">
    <property type="entry name" value="ENDONUCLEASE-RELATED"/>
    <property type="match status" value="1"/>
</dbReference>
<evidence type="ECO:0000259" key="2">
    <source>
        <dbReference type="PROSITE" id="PS50994"/>
    </source>
</evidence>
<dbReference type="InterPro" id="IPR012337">
    <property type="entry name" value="RNaseH-like_sf"/>
</dbReference>
<accession>A0ABQ5AFF3</accession>
<dbReference type="GO" id="GO:0003964">
    <property type="term" value="F:RNA-directed DNA polymerase activity"/>
    <property type="evidence" value="ECO:0007669"/>
    <property type="project" value="UniProtKB-KW"/>
</dbReference>
<feature type="domain" description="Integrase catalytic" evidence="2">
    <location>
        <begin position="1702"/>
        <end position="1869"/>
    </location>
</feature>
<reference evidence="3" key="1">
    <citation type="journal article" date="2022" name="Int. J. Mol. Sci.">
        <title>Draft Genome of Tanacetum Coccineum: Genomic Comparison of Closely Related Tanacetum-Family Plants.</title>
        <authorList>
            <person name="Yamashiro T."/>
            <person name="Shiraishi A."/>
            <person name="Nakayama K."/>
            <person name="Satake H."/>
        </authorList>
    </citation>
    <scope>NUCLEOTIDE SEQUENCE</scope>
</reference>
<sequence length="1972" mass="225154">MHKNGTFSRDVEFQEAKTIEVGSRELSKNEVEIQAKHGSWLFLILSTDVPTLKVDTKWKEKFFNHANNVRLEEPKKASENTDAPIIEDWVSDDEEDVESTPKVEKIIPTATKEVSANTVKPSRRTVRYAEMYRSQRPRGNQRSWNGQKTDQLGYNFVFNNKACFICGDFDHIQYYCPNAYKHMVPRAVLMKTGLKTVKNAKSLSTARSVNTVRPVSTARFVNTVRSYNTAHPKPIVSCARPKTHFQNQAQRSFYKNTALTKRSNIQNINSAKQVFNTVRPNVNTVRTRGFNAVKPSACWVWRPIKPNGASLTFNKYNYIDARGRSKDLWIVDAQAHVWETLLTLSDFKVLVWRICYFWGGSKWRKNHCKLLGYTKLEIGSKENLDMLGMQEGSESNISSQKDQDCIFMPIWKDASYFEDITPQYVVHKLILPVHSLILVVEKLSICDMKVNTATSEDQRRILCLKRRMTTSHSELGFLSAIYEGKTHQDLNTCLFACFLSQEEPKRVSKALSDPALGRGMQEGLRSLDHPDKVYKVVKLYMDFIKHLELGGFLGNARKQNVVATSTTVDEYVAACQLLWNKFLGSKPIEPNGLLDAEIVTNEDGNVTIHAKVDGHLLSITEGSIRRHLKLDDIDGLISLPSSEILASTGTPGTEYLLLHPDSLPCCSFQPWSEEGSLKTTILLYTKLILRGRSLISDKGWEGQKTFPGLSFRYWKCVLFFYEDDSSKQGRKLSNEGAQDDEGVHEKASTETELFIQEVTPTEIIHEQEGSGKVSERYLLKEKVQSKEKIRVKVHEGRRDPRRKSKKEIGARKIEFIWRKIKAMDEAKTEKEIDWNDPSVIRYHSLKMKPRSIAQARRNMIKYLKNQGNFKINDFKEKGLMNKIVEEESWCSKEGKNLSMKQQPEEELKEYKILVNCFWISTDWDVEQMFSTLGVSTARTVKADDMKIRSACALEIPISPITRIVNLSETYELKTCPELVEPELRTIVEVAPMAECTLWKSLLRAPTFQRITSTLRFRDVPNDVIKLMMFPYSLEGNARLWMNTTSRESVSKTDERIDKLADQLSTLVEIVSKKVVTPAPVKAVEEICVTCSGPHAWYNCPNTDNNQASVCAATGSYNQVNPQNRVSNQMAPPGFAPVQNNGQNRFNQNQGQGNNFNRGNNFHGNQGFQAQNNHALNFQNQGFQNQPFQVPNNHVQQEFSNEFSSYKRTNDQIMRNMQNQINSLKGEVKNEIQNTMKTQQAVLMNQQNVFQTNLQNIVVSDKRITTQSGCCLRVSHDSTNPSPKKVVDKIRRKRVRHGIRANNFKEVTATFHLGYKPFDSVEPDVPKTLPKPNISYPSRHALFFMPRFAPTIRNLLMNKEKLLELAKIPLNENCSAMLLKKLPEKLGDPGKFLIPCNFLGMDVCHALADLGASINLMHLSIWKKLSLPELTPTQMTFELADRSITHPKRLAGDVYVKVGKFHFPTDFVVVDFEADLRVLCILGDLLKNPVYRALIDEYAPELLGFSNKSSGGNPTPTSEPLTSEFILEEIEAYLKDDSISSEIDHADCDPEGDIYLIEKLLINDPFQLPPMDLKQREVIKAKSSIEEPPELELKDLPSHLEYAYLEENDKLPVKRTLKHLMRNDLPDLRQPMDQIIRRCVHGQEANDILKACHEGPTGGHHSANLTARKVFDAGFFWTTIYRDAHTMIKSCDTCQRQGKISQRDEMPQNTIQVCEIFDVWGINFMGPFLSSHGNKYILVAVDYLSKWVEAKALLTNDARVVVKFLKSLFARFGTPRAIISDRGSHFCNDQFAKVMSKYGVIYRLATVYHPQTNGQVEVSNRGLKRILERTVGENCALWSDKLDDALVDLKTAGDHRKLQLNELNELRDQAYENSLIYKERMKKLHDSKIRNRIFNVGDRVLLFNSRLKIFFGKLKTRWSGPFTITKVFPYGTIELCQPDGPNFKVNGHRVKHYFGEDLPPKVVQDLQTFSKDE</sequence>
<feature type="region of interest" description="Disordered" evidence="1">
    <location>
        <begin position="1139"/>
        <end position="1158"/>
    </location>
</feature>
<evidence type="ECO:0000313" key="3">
    <source>
        <dbReference type="EMBL" id="GJS99863.1"/>
    </source>
</evidence>
<dbReference type="Gene3D" id="3.30.420.10">
    <property type="entry name" value="Ribonuclease H-like superfamily/Ribonuclease H"/>
    <property type="match status" value="1"/>
</dbReference>
<dbReference type="Gene3D" id="2.40.70.10">
    <property type="entry name" value="Acid Proteases"/>
    <property type="match status" value="1"/>
</dbReference>
<feature type="region of interest" description="Disordered" evidence="1">
    <location>
        <begin position="728"/>
        <end position="747"/>
    </location>
</feature>
<keyword evidence="3" id="KW-0695">RNA-directed DNA polymerase</keyword>
<comment type="caution">
    <text evidence="3">The sequence shown here is derived from an EMBL/GenBank/DDBJ whole genome shotgun (WGS) entry which is preliminary data.</text>
</comment>
<dbReference type="PROSITE" id="PS50994">
    <property type="entry name" value="INTEGRASE"/>
    <property type="match status" value="1"/>
</dbReference>
<evidence type="ECO:0000313" key="4">
    <source>
        <dbReference type="Proteomes" id="UP001151760"/>
    </source>
</evidence>
<dbReference type="Proteomes" id="UP001151760">
    <property type="component" value="Unassembled WGS sequence"/>
</dbReference>
<dbReference type="Pfam" id="PF00665">
    <property type="entry name" value="rve"/>
    <property type="match status" value="1"/>
</dbReference>
<reference evidence="3" key="2">
    <citation type="submission" date="2022-01" db="EMBL/GenBank/DDBJ databases">
        <authorList>
            <person name="Yamashiro T."/>
            <person name="Shiraishi A."/>
            <person name="Satake H."/>
            <person name="Nakayama K."/>
        </authorList>
    </citation>
    <scope>NUCLEOTIDE SEQUENCE</scope>
</reference>
<name>A0ABQ5AFF3_9ASTR</name>
<gene>
    <name evidence="3" type="ORF">Tco_0821033</name>
</gene>
<proteinExistence type="predicted"/>
<dbReference type="CDD" id="cd00303">
    <property type="entry name" value="retropepsin_like"/>
    <property type="match status" value="1"/>
</dbReference>
<dbReference type="InterPro" id="IPR041588">
    <property type="entry name" value="Integrase_H2C2"/>
</dbReference>